<dbReference type="Proteomes" id="UP000186030">
    <property type="component" value="Unassembled WGS sequence"/>
</dbReference>
<evidence type="ECO:0000256" key="2">
    <source>
        <dbReference type="ARBA" id="ARBA00022576"/>
    </source>
</evidence>
<keyword evidence="2 4" id="KW-0032">Aminotransferase</keyword>
<dbReference type="PROSITE" id="PS00105">
    <property type="entry name" value="AA_TRANSFER_CLASS_1"/>
    <property type="match status" value="1"/>
</dbReference>
<dbReference type="InterPro" id="IPR050881">
    <property type="entry name" value="LL-DAP_aminotransferase"/>
</dbReference>
<name>A0A1Q5T1H7_9BACL</name>
<dbReference type="EC" id="2.6.1.-" evidence="4"/>
<evidence type="ECO:0000259" key="5">
    <source>
        <dbReference type="Pfam" id="PF00155"/>
    </source>
</evidence>
<dbReference type="CDD" id="cd00609">
    <property type="entry name" value="AAT_like"/>
    <property type="match status" value="1"/>
</dbReference>
<feature type="domain" description="Aminotransferase class I/classII large" evidence="5">
    <location>
        <begin position="55"/>
        <end position="400"/>
    </location>
</feature>
<reference evidence="6 7" key="1">
    <citation type="submission" date="2016-11" db="EMBL/GenBank/DDBJ databases">
        <authorList>
            <person name="Kadnikov V."/>
            <person name="Nazina T."/>
        </authorList>
    </citation>
    <scope>NUCLEOTIDE SEQUENCE [LARGE SCALE GENOMIC DNA]</scope>
    <source>
        <strain evidence="6 7">1017</strain>
    </source>
</reference>
<evidence type="ECO:0000313" key="6">
    <source>
        <dbReference type="EMBL" id="OKO94127.1"/>
    </source>
</evidence>
<dbReference type="AlphaFoldDB" id="A0A1Q5T1H7"/>
<evidence type="ECO:0000256" key="3">
    <source>
        <dbReference type="ARBA" id="ARBA00022679"/>
    </source>
</evidence>
<reference evidence="7" key="2">
    <citation type="submission" date="2017-01" db="EMBL/GenBank/DDBJ databases">
        <title>Genome sequencing and annotation of Geobacillus sp. 1017, a Hydrocarbon-Oxidizing Thermophilic Bacterium Isolated from a Heavy Oil Reservoir (China).</title>
        <authorList>
            <person name="Kadnikov V.V."/>
            <person name="Mardanov A.V."/>
            <person name="Poltaraus A.B."/>
            <person name="Sokolova D.S."/>
            <person name="Semenova E.M."/>
            <person name="Ravin N.V."/>
            <person name="Tourova T.P."/>
            <person name="Nazina T.N."/>
        </authorList>
    </citation>
    <scope>NUCLEOTIDE SEQUENCE [LARGE SCALE GENOMIC DNA]</scope>
    <source>
        <strain evidence="7">1017</strain>
    </source>
</reference>
<dbReference type="Gene3D" id="3.90.1150.10">
    <property type="entry name" value="Aspartate Aminotransferase, domain 1"/>
    <property type="match status" value="1"/>
</dbReference>
<evidence type="ECO:0000256" key="1">
    <source>
        <dbReference type="ARBA" id="ARBA00001933"/>
    </source>
</evidence>
<comment type="similarity">
    <text evidence="4">Belongs to the class-I pyridoxal-phosphate-dependent aminotransferase family.</text>
</comment>
<dbReference type="GO" id="GO:0030170">
    <property type="term" value="F:pyridoxal phosphate binding"/>
    <property type="evidence" value="ECO:0007669"/>
    <property type="project" value="InterPro"/>
</dbReference>
<proteinExistence type="inferred from homology"/>
<comment type="caution">
    <text evidence="6">The sequence shown here is derived from an EMBL/GenBank/DDBJ whole genome shotgun (WGS) entry which is preliminary data.</text>
</comment>
<evidence type="ECO:0000256" key="4">
    <source>
        <dbReference type="RuleBase" id="RU000481"/>
    </source>
</evidence>
<organism evidence="6 7">
    <name type="scientific">Geobacillus proteiniphilus</name>
    <dbReference type="NCBI Taxonomy" id="860353"/>
    <lineage>
        <taxon>Bacteria</taxon>
        <taxon>Bacillati</taxon>
        <taxon>Bacillota</taxon>
        <taxon>Bacilli</taxon>
        <taxon>Bacillales</taxon>
        <taxon>Anoxybacillaceae</taxon>
        <taxon>Geobacillus</taxon>
    </lineage>
</organism>
<dbReference type="PANTHER" id="PTHR42832">
    <property type="entry name" value="AMINO ACID AMINOTRANSFERASE"/>
    <property type="match status" value="1"/>
</dbReference>
<dbReference type="Pfam" id="PF00155">
    <property type="entry name" value="Aminotran_1_2"/>
    <property type="match status" value="1"/>
</dbReference>
<dbReference type="NCBIfam" id="NF005815">
    <property type="entry name" value="PRK07681.1"/>
    <property type="match status" value="1"/>
</dbReference>
<gene>
    <name evidence="6" type="ORF">BRO54_1742</name>
</gene>
<accession>A0A1Q5T1H7</accession>
<dbReference type="InterPro" id="IPR015421">
    <property type="entry name" value="PyrdxlP-dep_Trfase_major"/>
</dbReference>
<dbReference type="InterPro" id="IPR004838">
    <property type="entry name" value="NHTrfase_class1_PyrdxlP-BS"/>
</dbReference>
<dbReference type="InterPro" id="IPR015424">
    <property type="entry name" value="PyrdxlP-dep_Trfase"/>
</dbReference>
<dbReference type="InterPro" id="IPR015422">
    <property type="entry name" value="PyrdxlP-dep_Trfase_small"/>
</dbReference>
<dbReference type="PANTHER" id="PTHR42832:SF3">
    <property type="entry name" value="L-GLUTAMINE--4-(METHYLSULFANYL)-2-OXOBUTANOATE AMINOTRANSFERASE"/>
    <property type="match status" value="1"/>
</dbReference>
<keyword evidence="3 4" id="KW-0808">Transferase</keyword>
<evidence type="ECO:0000313" key="7">
    <source>
        <dbReference type="Proteomes" id="UP000186030"/>
    </source>
</evidence>
<dbReference type="SUPFAM" id="SSF53383">
    <property type="entry name" value="PLP-dependent transferases"/>
    <property type="match status" value="1"/>
</dbReference>
<protein>
    <recommendedName>
        <fullName evidence="4">Aminotransferase</fullName>
        <ecNumber evidence="4">2.6.1.-</ecNumber>
    </recommendedName>
</protein>
<sequence>MIKVYTNKSKKKMPSLSCKRRGRTVKKAKRMNAFSASIFAELTAYRQKQRHLHDEWIDLSVGSPDLPPAPFVREAIARYANEPNAYGYTLKGIREFHEAVADYYRTAHGVVLDPETEVTYVIGSQDGLVHLPMVFADPGDVILLPDPGYPAYAAGVAMAEAVPYFLPLREENSFLPDLRAIPEDIAKRTTIMFINFPGNPVPAVATESFYREVVEFAKRYDILVVSDFAYGELYYDGNKPVSFLSVPGAKDVGVEINSLSKSYNMAGCRVGYLCGNAEVIRAFAEFKSNLDYGIFWPLQKAAAEVLRHGAGFCAESRMIYQARRDALVDGLADIGWTVDRPQAGMFVWAKIPDGFTSLSFAKALIDQAGVVVTPGHAFGPSGEGYVRIALVQPENVLRLAVEKLKATGLFASPAADRR</sequence>
<comment type="cofactor">
    <cofactor evidence="1 4">
        <name>pyridoxal 5'-phosphate</name>
        <dbReference type="ChEBI" id="CHEBI:597326"/>
    </cofactor>
</comment>
<dbReference type="GO" id="GO:0008483">
    <property type="term" value="F:transaminase activity"/>
    <property type="evidence" value="ECO:0007669"/>
    <property type="project" value="UniProtKB-KW"/>
</dbReference>
<dbReference type="InterPro" id="IPR004839">
    <property type="entry name" value="Aminotransferase_I/II_large"/>
</dbReference>
<dbReference type="EMBL" id="MQMG01000018">
    <property type="protein sequence ID" value="OKO94127.1"/>
    <property type="molecule type" value="Genomic_DNA"/>
</dbReference>
<dbReference type="Gene3D" id="3.40.640.10">
    <property type="entry name" value="Type I PLP-dependent aspartate aminotransferase-like (Major domain)"/>
    <property type="match status" value="1"/>
</dbReference>